<evidence type="ECO:0000313" key="3">
    <source>
        <dbReference type="EMBL" id="ANE80689.1"/>
    </source>
</evidence>
<evidence type="ECO:0000313" key="4">
    <source>
        <dbReference type="Proteomes" id="UP000077143"/>
    </source>
</evidence>
<proteinExistence type="predicted"/>
<evidence type="ECO:0000256" key="2">
    <source>
        <dbReference type="SAM" id="SignalP"/>
    </source>
</evidence>
<name>A0A172UN24_9MYCO</name>
<feature type="chain" id="PRO_5038501801" description="LppI" evidence="2">
    <location>
        <begin position="20"/>
        <end position="229"/>
    </location>
</feature>
<protein>
    <recommendedName>
        <fullName evidence="5">LppI</fullName>
    </recommendedName>
</protein>
<evidence type="ECO:0008006" key="5">
    <source>
        <dbReference type="Google" id="ProtNLM"/>
    </source>
</evidence>
<dbReference type="RefSeq" id="WP_067997335.1">
    <property type="nucleotide sequence ID" value="NZ_CP015596.1"/>
</dbReference>
<feature type="region of interest" description="Disordered" evidence="1">
    <location>
        <begin position="23"/>
        <end position="55"/>
    </location>
</feature>
<sequence length="229" mass="23085">MRLVLLMVASALVAGCSQTLDSQSSTARTPLTVPAPSVTSGASPSPATTSAATSPPTIAAGAAIDEVISRVEAGTPAAPEDFGSMSRDGAITALDGGVAFSTDTVSCVSTPKYRDAMLSCLVDLTNPPPRPPDVFTVWKGNWVDFDGSSVEIGSQHGDPGPFVDGEGAALPAGSSIAFGDFRCRADADAVLCVNYAERSAVQLSADGVDGFGCLAESQAPPGIGVRMSC</sequence>
<dbReference type="Proteomes" id="UP000077143">
    <property type="component" value="Chromosome"/>
</dbReference>
<feature type="compositionally biased region" description="Low complexity" evidence="1">
    <location>
        <begin position="34"/>
        <end position="55"/>
    </location>
</feature>
<dbReference type="KEGG" id="madi:A7U43_16495"/>
<feature type="signal peptide" evidence="2">
    <location>
        <begin position="1"/>
        <end position="19"/>
    </location>
</feature>
<organism evidence="3 4">
    <name type="scientific">Mycobacterium adipatum</name>
    <dbReference type="NCBI Taxonomy" id="1682113"/>
    <lineage>
        <taxon>Bacteria</taxon>
        <taxon>Bacillati</taxon>
        <taxon>Actinomycetota</taxon>
        <taxon>Actinomycetes</taxon>
        <taxon>Mycobacteriales</taxon>
        <taxon>Mycobacteriaceae</taxon>
        <taxon>Mycobacterium</taxon>
    </lineage>
</organism>
<reference evidence="3 4" key="1">
    <citation type="submission" date="2016-05" db="EMBL/GenBank/DDBJ databases">
        <title>Complete genome sequence of a phthalic acid esters degrading Mycobacterium sp. YC-RL4.</title>
        <authorList>
            <person name="Ren L."/>
            <person name="Fan S."/>
            <person name="Ruth N."/>
            <person name="Jia Y."/>
            <person name="Wang J."/>
            <person name="Qiao C."/>
        </authorList>
    </citation>
    <scope>NUCLEOTIDE SEQUENCE [LARGE SCALE GENOMIC DNA]</scope>
    <source>
        <strain evidence="3 4">YC-RL4</strain>
    </source>
</reference>
<dbReference type="PROSITE" id="PS51257">
    <property type="entry name" value="PROKAR_LIPOPROTEIN"/>
    <property type="match status" value="1"/>
</dbReference>
<keyword evidence="4" id="KW-1185">Reference proteome</keyword>
<dbReference type="EMBL" id="CP015596">
    <property type="protein sequence ID" value="ANE80689.1"/>
    <property type="molecule type" value="Genomic_DNA"/>
</dbReference>
<keyword evidence="2" id="KW-0732">Signal</keyword>
<dbReference type="AlphaFoldDB" id="A0A172UN24"/>
<evidence type="ECO:0000256" key="1">
    <source>
        <dbReference type="SAM" id="MobiDB-lite"/>
    </source>
</evidence>
<dbReference type="STRING" id="1682113.A7U43_16495"/>
<accession>A0A172UN24</accession>
<gene>
    <name evidence="3" type="ORF">A7U43_16495</name>
</gene>